<protein>
    <submittedName>
        <fullName evidence="1">Uncharacterized protein</fullName>
    </submittedName>
</protein>
<dbReference type="AlphaFoldDB" id="A0A7W7RYH5"/>
<dbReference type="Proteomes" id="UP000534286">
    <property type="component" value="Unassembled WGS sequence"/>
</dbReference>
<dbReference type="EMBL" id="JACHJU010000002">
    <property type="protein sequence ID" value="MBB4940594.1"/>
    <property type="molecule type" value="Genomic_DNA"/>
</dbReference>
<accession>A0A7W7RYH5</accession>
<evidence type="ECO:0000313" key="1">
    <source>
        <dbReference type="EMBL" id="MBB4940594.1"/>
    </source>
</evidence>
<dbReference type="RefSeq" id="WP_184756788.1">
    <property type="nucleotide sequence ID" value="NZ_BAABEK010000089.1"/>
</dbReference>
<evidence type="ECO:0000313" key="2">
    <source>
        <dbReference type="Proteomes" id="UP000534286"/>
    </source>
</evidence>
<keyword evidence="2" id="KW-1185">Reference proteome</keyword>
<name>A0A7W7RYH5_9ACTN</name>
<reference evidence="1 2" key="1">
    <citation type="submission" date="2020-08" db="EMBL/GenBank/DDBJ databases">
        <title>Sequencing the genomes of 1000 actinobacteria strains.</title>
        <authorList>
            <person name="Klenk H.-P."/>
        </authorList>
    </citation>
    <scope>NUCLEOTIDE SEQUENCE [LARGE SCALE GENOMIC DNA]</scope>
    <source>
        <strain evidence="1 2">DSM 43023</strain>
    </source>
</reference>
<organism evidence="1 2">
    <name type="scientific">Streptosporangium album</name>
    <dbReference type="NCBI Taxonomy" id="47479"/>
    <lineage>
        <taxon>Bacteria</taxon>
        <taxon>Bacillati</taxon>
        <taxon>Actinomycetota</taxon>
        <taxon>Actinomycetes</taxon>
        <taxon>Streptosporangiales</taxon>
        <taxon>Streptosporangiaceae</taxon>
        <taxon>Streptosporangium</taxon>
    </lineage>
</organism>
<comment type="caution">
    <text evidence="1">The sequence shown here is derived from an EMBL/GenBank/DDBJ whole genome shotgun (WGS) entry which is preliminary data.</text>
</comment>
<sequence length="50" mass="4860">MVFDDVVAWAADAGQVDPCSLETALSAWLGSPAVAGSDAPGASCLAVPAV</sequence>
<proteinExistence type="predicted"/>
<gene>
    <name evidence="1" type="ORF">FHR32_004971</name>
</gene>